<feature type="domain" description="Zinc finger DksA/TraR C4-type" evidence="5">
    <location>
        <begin position="79"/>
        <end position="107"/>
    </location>
</feature>
<dbReference type="InterPro" id="IPR000962">
    <property type="entry name" value="Znf_DskA_TraR"/>
</dbReference>
<keyword evidence="2" id="KW-0863">Zinc-finger</keyword>
<evidence type="ECO:0000256" key="4">
    <source>
        <dbReference type="PROSITE-ProRule" id="PRU00510"/>
    </source>
</evidence>
<accession>A0ABS1H9M3</accession>
<dbReference type="PANTHER" id="PTHR33823">
    <property type="entry name" value="RNA POLYMERASE-BINDING TRANSCRIPTION FACTOR DKSA-RELATED"/>
    <property type="match status" value="1"/>
</dbReference>
<dbReference type="InterPro" id="IPR037187">
    <property type="entry name" value="DnaK_N"/>
</dbReference>
<dbReference type="PANTHER" id="PTHR33823:SF4">
    <property type="entry name" value="GENERAL STRESS PROTEIN 16O"/>
    <property type="match status" value="1"/>
</dbReference>
<keyword evidence="3" id="KW-0862">Zinc</keyword>
<keyword evidence="7" id="KW-1185">Reference proteome</keyword>
<dbReference type="Gene3D" id="1.20.120.910">
    <property type="entry name" value="DksA, coiled-coil domain"/>
    <property type="match status" value="1"/>
</dbReference>
<evidence type="ECO:0000256" key="3">
    <source>
        <dbReference type="ARBA" id="ARBA00022833"/>
    </source>
</evidence>
<dbReference type="RefSeq" id="WP_200749641.1">
    <property type="nucleotide sequence ID" value="NZ_JAEOAH010000023.1"/>
</dbReference>
<evidence type="ECO:0000313" key="7">
    <source>
        <dbReference type="Proteomes" id="UP000618943"/>
    </source>
</evidence>
<name>A0ABS1H9M3_9BACL</name>
<evidence type="ECO:0000256" key="2">
    <source>
        <dbReference type="ARBA" id="ARBA00022771"/>
    </source>
</evidence>
<gene>
    <name evidence="6" type="ORF">JFL43_14845</name>
</gene>
<dbReference type="SUPFAM" id="SSF57716">
    <property type="entry name" value="Glucocorticoid receptor-like (DNA-binding domain)"/>
    <property type="match status" value="1"/>
</dbReference>
<sequence length="163" mass="18266">MTNQNFQSLKNQMVKELFVLQERKYTHELPESTELSNYDNHPADKATDLTDQVTEMAIEDHNDVEMEKLQAALHAIDDGTYGKCSECGEDIPFGRLEVMPTALTCVEHAPDDKLPTDRPVEEEVLNASTAQPVNDTRAIVDYEDSFLEVESFGSSDSPGDQIE</sequence>
<evidence type="ECO:0000256" key="1">
    <source>
        <dbReference type="ARBA" id="ARBA00022723"/>
    </source>
</evidence>
<feature type="zinc finger region" description="dksA C4-type" evidence="4">
    <location>
        <begin position="84"/>
        <end position="108"/>
    </location>
</feature>
<evidence type="ECO:0000259" key="5">
    <source>
        <dbReference type="Pfam" id="PF01258"/>
    </source>
</evidence>
<dbReference type="Pfam" id="PF01258">
    <property type="entry name" value="zf-dskA_traR"/>
    <property type="match status" value="1"/>
</dbReference>
<dbReference type="PROSITE" id="PS51128">
    <property type="entry name" value="ZF_DKSA_2"/>
    <property type="match status" value="1"/>
</dbReference>
<evidence type="ECO:0000313" key="6">
    <source>
        <dbReference type="EMBL" id="MBK3496118.1"/>
    </source>
</evidence>
<keyword evidence="1" id="KW-0479">Metal-binding</keyword>
<protein>
    <submittedName>
        <fullName evidence="6">TraR/DksA C4-type zinc finger protein</fullName>
    </submittedName>
</protein>
<dbReference type="SUPFAM" id="SSF109635">
    <property type="entry name" value="DnaK suppressor protein DksA, alpha-hairpin domain"/>
    <property type="match status" value="1"/>
</dbReference>
<organism evidence="6 7">
    <name type="scientific">Viridibacillus soli</name>
    <dbReference type="NCBI Taxonomy" id="2798301"/>
    <lineage>
        <taxon>Bacteria</taxon>
        <taxon>Bacillati</taxon>
        <taxon>Bacillota</taxon>
        <taxon>Bacilli</taxon>
        <taxon>Bacillales</taxon>
        <taxon>Caryophanaceae</taxon>
        <taxon>Viridibacillus</taxon>
    </lineage>
</organism>
<reference evidence="6 7" key="1">
    <citation type="submission" date="2020-12" db="EMBL/GenBank/DDBJ databases">
        <title>YIM B01967 draft genome.</title>
        <authorList>
            <person name="Yan X."/>
        </authorList>
    </citation>
    <scope>NUCLEOTIDE SEQUENCE [LARGE SCALE GENOMIC DNA]</scope>
    <source>
        <strain evidence="6 7">YIM B01967</strain>
    </source>
</reference>
<comment type="caution">
    <text evidence="6">The sequence shown here is derived from an EMBL/GenBank/DDBJ whole genome shotgun (WGS) entry which is preliminary data.</text>
</comment>
<dbReference type="Proteomes" id="UP000618943">
    <property type="component" value="Unassembled WGS sequence"/>
</dbReference>
<dbReference type="EMBL" id="JAEOAH010000023">
    <property type="protein sequence ID" value="MBK3496118.1"/>
    <property type="molecule type" value="Genomic_DNA"/>
</dbReference>
<proteinExistence type="predicted"/>